<dbReference type="GO" id="GO:0005886">
    <property type="term" value="C:plasma membrane"/>
    <property type="evidence" value="ECO:0007669"/>
    <property type="project" value="InterPro"/>
</dbReference>
<evidence type="ECO:0000256" key="2">
    <source>
        <dbReference type="ARBA" id="ARBA00006510"/>
    </source>
</evidence>
<dbReference type="InterPro" id="IPR012496">
    <property type="entry name" value="TMC_dom"/>
</dbReference>
<dbReference type="AlphaFoldDB" id="A0A3B3C0H8"/>
<evidence type="ECO:0000256" key="6">
    <source>
        <dbReference type="RuleBase" id="RU310713"/>
    </source>
</evidence>
<comment type="subcellular location">
    <subcellularLocation>
        <location evidence="1 6">Membrane</location>
        <topology evidence="1 6">Multi-pass membrane protein</topology>
    </subcellularLocation>
</comment>
<keyword evidence="3 6" id="KW-0812">Transmembrane</keyword>
<evidence type="ECO:0000256" key="4">
    <source>
        <dbReference type="ARBA" id="ARBA00022989"/>
    </source>
</evidence>
<dbReference type="PaxDb" id="30732-ENSOMEP00000011114"/>
<evidence type="ECO:0000256" key="1">
    <source>
        <dbReference type="ARBA" id="ARBA00004141"/>
    </source>
</evidence>
<dbReference type="Proteomes" id="UP000261560">
    <property type="component" value="Unplaced"/>
</dbReference>
<evidence type="ECO:0000313" key="8">
    <source>
        <dbReference type="Ensembl" id="ENSOMEP00000011114.1"/>
    </source>
</evidence>
<feature type="transmembrane region" description="Helical" evidence="6">
    <location>
        <begin position="483"/>
        <end position="505"/>
    </location>
</feature>
<dbReference type="PANTHER" id="PTHR23302:SF66">
    <property type="entry name" value="TRANSMEMBRANE CHANNEL-LIKE PROTEIN"/>
    <property type="match status" value="1"/>
</dbReference>
<evidence type="ECO:0000313" key="9">
    <source>
        <dbReference type="Proteomes" id="UP000261560"/>
    </source>
</evidence>
<dbReference type="Ensembl" id="ENSOMET00000018113.1">
    <property type="protein sequence ID" value="ENSOMEP00000011114.1"/>
    <property type="gene ID" value="ENSOMEG00000012410.1"/>
</dbReference>
<dbReference type="GO" id="GO:0008381">
    <property type="term" value="F:mechanosensitive monoatomic ion channel activity"/>
    <property type="evidence" value="ECO:0007669"/>
    <property type="project" value="TreeGrafter"/>
</dbReference>
<evidence type="ECO:0000256" key="5">
    <source>
        <dbReference type="ARBA" id="ARBA00023136"/>
    </source>
</evidence>
<proteinExistence type="inferred from homology"/>
<dbReference type="InterPro" id="IPR038900">
    <property type="entry name" value="TMC"/>
</dbReference>
<accession>A0A3B3C0H8</accession>
<feature type="transmembrane region" description="Helical" evidence="6">
    <location>
        <begin position="359"/>
        <end position="376"/>
    </location>
</feature>
<dbReference type="GeneTree" id="ENSGT01050000244894"/>
<reference evidence="8" key="1">
    <citation type="submission" date="2025-08" db="UniProtKB">
        <authorList>
            <consortium name="Ensembl"/>
        </authorList>
    </citation>
    <scope>IDENTIFICATION</scope>
</reference>
<feature type="transmembrane region" description="Helical" evidence="6">
    <location>
        <begin position="142"/>
        <end position="164"/>
    </location>
</feature>
<dbReference type="Pfam" id="PF07810">
    <property type="entry name" value="TMC"/>
    <property type="match status" value="1"/>
</dbReference>
<dbReference type="OMA" id="KKYTLMR"/>
<dbReference type="PANTHER" id="PTHR23302">
    <property type="entry name" value="TRANSMEMBRANE CHANNEL-RELATED"/>
    <property type="match status" value="1"/>
</dbReference>
<protein>
    <recommendedName>
        <fullName evidence="6">Transmembrane channel-like protein</fullName>
    </recommendedName>
</protein>
<organism evidence="8 9">
    <name type="scientific">Oryzias melastigma</name>
    <name type="common">Marine medaka</name>
    <dbReference type="NCBI Taxonomy" id="30732"/>
    <lineage>
        <taxon>Eukaryota</taxon>
        <taxon>Metazoa</taxon>
        <taxon>Chordata</taxon>
        <taxon>Craniata</taxon>
        <taxon>Vertebrata</taxon>
        <taxon>Euteleostomi</taxon>
        <taxon>Actinopterygii</taxon>
        <taxon>Neopterygii</taxon>
        <taxon>Teleostei</taxon>
        <taxon>Neoteleostei</taxon>
        <taxon>Acanthomorphata</taxon>
        <taxon>Ovalentaria</taxon>
        <taxon>Atherinomorphae</taxon>
        <taxon>Beloniformes</taxon>
        <taxon>Adrianichthyidae</taxon>
        <taxon>Oryziinae</taxon>
        <taxon>Oryzias</taxon>
    </lineage>
</organism>
<comment type="similarity">
    <text evidence="2 6">Belongs to the TMC family.</text>
</comment>
<sequence length="651" mass="73363">MLLIILPKDESTRSTVSSDSCEYYETEIYDLLPSVQACRLEQSRYGPSEGSEDGSLGPESTEELVFGRLGGGAIASPVGDGAVTWESGSPVWCHGSTRCIKLKVTEPVSMCQSFGGLRPNSGSSASGRVGVGVKSYFVFLRYLIWLNLLHCALVGGFIVGPTAFHLGDRGMGKSAAATIKSRSNMISVSLNGVLENSPLFFGFYKYISFNFPCLNTPLTTVGYKHTWMLGKRYSTNVSFKIFCGWDFTIQDPTAATLKHSFIRNDLKVNLLLQEQSFSMRKAMRTLGQKLRLYLLRFILNVIVLCLLGGAFYLIHFSTYVSQEKAVKSDPFKSKLGRNWLTAPSCVIAFQNELIWLVDLFYQYLPPFTITFVNLVLPHMFRKISSFEDYSFTVQVNATLVRISSTHPFVMLQCRENRFGREMYKLCIFNFLATFCSTFLLNYPRKLLQEKFPTSLLARLCGKQRFLIPFNVLDLVYVQTVSWVGVYFCPLLPLIGIFMLTATFYIKKFSVLHCCRAEQRMFRASSSSVLFYFMLLLGLLMAAVTLGFNFQMHSKSCGMLRSGATVFNVTGECVKSLPTAAQTTIRYLSSEAFALPLILAEIIILTSYLSRGRANTKAIERLKDMLVMVSRTDLRKFEKLFEKQINQLYLAL</sequence>
<keyword evidence="9" id="KW-1185">Reference proteome</keyword>
<reference evidence="8" key="2">
    <citation type="submission" date="2025-09" db="UniProtKB">
        <authorList>
            <consortium name="Ensembl"/>
        </authorList>
    </citation>
    <scope>IDENTIFICATION</scope>
</reference>
<evidence type="ECO:0000256" key="3">
    <source>
        <dbReference type="ARBA" id="ARBA00022692"/>
    </source>
</evidence>
<dbReference type="STRING" id="30732.ENSOMEP00000011114"/>
<feature type="transmembrane region" description="Helical" evidence="6">
    <location>
        <begin position="293"/>
        <end position="314"/>
    </location>
</feature>
<feature type="transmembrane region" description="Helical" evidence="6">
    <location>
        <begin position="528"/>
        <end position="549"/>
    </location>
</feature>
<evidence type="ECO:0000259" key="7">
    <source>
        <dbReference type="Pfam" id="PF07810"/>
    </source>
</evidence>
<feature type="transmembrane region" description="Helical" evidence="6">
    <location>
        <begin position="422"/>
        <end position="442"/>
    </location>
</feature>
<feature type="domain" description="TMC" evidence="7">
    <location>
        <begin position="413"/>
        <end position="524"/>
    </location>
</feature>
<name>A0A3B3C0H8_ORYME</name>
<keyword evidence="4 6" id="KW-1133">Transmembrane helix</keyword>
<feature type="transmembrane region" description="Helical" evidence="6">
    <location>
        <begin position="591"/>
        <end position="608"/>
    </location>
</feature>
<keyword evidence="5 6" id="KW-0472">Membrane</keyword>